<sequence length="1449" mass="164947">MQNNIFTTMRSLKIMDGCKGTQVYALNPSGTTTGGGGGGVGEKFLHHLHDHLRVNSIRSKSTRNFQANNVQIDNNSVLAEALAAYGLPQIDLIEPLIEPCLKSVDFVQTLANMYQRIENCPQFEKSGMYLEQCAMFRGLSDPKLFRRSLRLAKQHAVDVHSKIVLSAWLRFERREDELIGTSSLDCCGRNIECPKASLVSGYNPESVYDPCTCSGSQREDCDTDFSVGDDGCSTSDEDGDMSFCIGDDEVRCIRYNIASLSRPFNAMLYGTFLESRREKINFTQNGISVKGMRAFEIFSRTRSVDSFDPDVVLELLSLANKFCCEEMKSACDAYLASLVCDMERALLLIEYGLDETAHLLVAACLQVFLRELPSSMHNPNVMRFFCTAESRERLAMAGHASFSLYYFLSQIAMEDDMKSNTTVMLLERLGDCASESWQKQLAFHQLGCVMLERKEYKDAQKWFEAAVEVGHIYSLVGVARTKCKRCHVYSAYKIINSLISDYTPAGWMYQERSLYSSGKEKIMDLDTATEMDPTLSYPYKHRAVLMLEENNTGAVISEINRIIGFKVSPDCLELRAWFSILMQNYEGALIDVRAILTLDPNYMMFHGKLHGDHLVELLRHHVQQWNQADCWMQLYDRWSCVDDIGSLAVVHHMLANDPGKSLLRFRQSLLLLRLNCQKAAMHSLRLARNHSTSEHERLVYEGWILYDTGHREEALAKAEESISIQRSFEAFFLKAYALADSNLDTESSLYVIQLLDEALRCPSDGLRKGQALNNLGSVYVDCDKLDLAADCYMNALNIKHTRAHQDVVLELLSLANKFCCEEMKSACDAYLASLVCDMERALLLIEYGLDETAHLLVAACLQVFLRELPSSMHNPNVMRFFCTAESRERLAMAGHASFSLYYFLSQIAMEDDMKSNTTVMLLERLGDCASESWQKQLAFHQLGCVMLERKEYKDAQKWFEAAVEVGHIYSLVGVARTKCKRCHVYSAYKIINSLISDYTPAGWMYQERSLYSSGKEKIMDLDTATEMDPTLSYPYKHRAVLMLEENNTGAVISEINRIIGFKVSPDCLELRAWFSILMQNYEGALIDVRAILTLDPNYMMFHGKLHGDHLVELLRHHVQQWNQADCWMQLYDRWSCVDDIGSLAVVHHMLANDPGKSLLRFRQSLLLLRLNCQKAAMHSLRLARNHSTSEHERLVYEGWILYDTGHREEALAKAEESISIQRSFEAFFLKAYALADSNLDTESSLYVIQLLDEALRCPSDGLRKGQALNNLGSVYVDCDKLDLAADCYMNALNIKHTRAHQGLARVYHLKNQRKAAYDEMTKLIEKARNNASAYEKRSEYCDRDMAKSDLSMATQLDPLRTYPYRYRAAVLMDDHKEFEAISELTKAIAFKPDLQLLHLRAAFHDSMGDYSSTLRDCEAALCLDPGHTDTLDLYQRARERANEQQQQQK</sequence>
<dbReference type="SUPFAM" id="SSF54695">
    <property type="entry name" value="POZ domain"/>
    <property type="match status" value="1"/>
</dbReference>
<dbReference type="PANTHER" id="PTHR44203:SF8">
    <property type="entry name" value="ETHYLENE-OVERPRODUCTION PROTEIN 1"/>
    <property type="match status" value="1"/>
</dbReference>
<dbReference type="PANTHER" id="PTHR44203">
    <property type="entry name" value="ETO1-RELATED"/>
    <property type="match status" value="1"/>
</dbReference>
<dbReference type="Proteomes" id="UP000241394">
    <property type="component" value="Chromosome LG2"/>
</dbReference>
<dbReference type="GO" id="GO:0010105">
    <property type="term" value="P:negative regulation of ethylene-activated signaling pathway"/>
    <property type="evidence" value="ECO:0007669"/>
    <property type="project" value="InterPro"/>
</dbReference>
<dbReference type="InterPro" id="IPR011990">
    <property type="entry name" value="TPR-like_helical_dom_sf"/>
</dbReference>
<evidence type="ECO:0000256" key="2">
    <source>
        <dbReference type="PROSITE-ProRule" id="PRU00339"/>
    </source>
</evidence>
<dbReference type="Gramene" id="PSS34709">
    <property type="protein sequence ID" value="PSS34709"/>
    <property type="gene ID" value="CEY00_Acc01816"/>
</dbReference>
<proteinExistence type="predicted"/>
<dbReference type="OrthoDB" id="9997739at2759"/>
<feature type="repeat" description="TPR" evidence="2">
    <location>
        <begin position="1265"/>
        <end position="1298"/>
    </location>
</feature>
<gene>
    <name evidence="4" type="ORF">CEY00_Acc01816</name>
</gene>
<name>A0A2R6RXI9_ACTCC</name>
<evidence type="ECO:0000313" key="5">
    <source>
        <dbReference type="Proteomes" id="UP000241394"/>
    </source>
</evidence>
<dbReference type="EMBL" id="NKQK01000002">
    <property type="protein sequence ID" value="PSS34709.1"/>
    <property type="molecule type" value="Genomic_DNA"/>
</dbReference>
<reference evidence="5" key="2">
    <citation type="journal article" date="2018" name="BMC Genomics">
        <title>A manually annotated Actinidia chinensis var. chinensis (kiwifruit) genome highlights the challenges associated with draft genomes and gene prediction in plants.</title>
        <authorList>
            <person name="Pilkington S.M."/>
            <person name="Crowhurst R."/>
            <person name="Hilario E."/>
            <person name="Nardozza S."/>
            <person name="Fraser L."/>
            <person name="Peng Y."/>
            <person name="Gunaseelan K."/>
            <person name="Simpson R."/>
            <person name="Tahir J."/>
            <person name="Deroles S.C."/>
            <person name="Templeton K."/>
            <person name="Luo Z."/>
            <person name="Davy M."/>
            <person name="Cheng C."/>
            <person name="McNeilage M."/>
            <person name="Scaglione D."/>
            <person name="Liu Y."/>
            <person name="Zhang Q."/>
            <person name="Datson P."/>
            <person name="De Silva N."/>
            <person name="Gardiner S.E."/>
            <person name="Bassett H."/>
            <person name="Chagne D."/>
            <person name="McCallum J."/>
            <person name="Dzierzon H."/>
            <person name="Deng C."/>
            <person name="Wang Y.Y."/>
            <person name="Barron L."/>
            <person name="Manako K."/>
            <person name="Bowen J."/>
            <person name="Foster T.M."/>
            <person name="Erridge Z.A."/>
            <person name="Tiffin H."/>
            <person name="Waite C.N."/>
            <person name="Davies K.M."/>
            <person name="Grierson E.P."/>
            <person name="Laing W.A."/>
            <person name="Kirk R."/>
            <person name="Chen X."/>
            <person name="Wood M."/>
            <person name="Montefiori M."/>
            <person name="Brummell D.A."/>
            <person name="Schwinn K.E."/>
            <person name="Catanach A."/>
            <person name="Fullerton C."/>
            <person name="Li D."/>
            <person name="Meiyalaghan S."/>
            <person name="Nieuwenhuizen N."/>
            <person name="Read N."/>
            <person name="Prakash R."/>
            <person name="Hunter D."/>
            <person name="Zhang H."/>
            <person name="McKenzie M."/>
            <person name="Knabel M."/>
            <person name="Harris A."/>
            <person name="Allan A.C."/>
            <person name="Gleave A."/>
            <person name="Chen A."/>
            <person name="Janssen B.J."/>
            <person name="Plunkett B."/>
            <person name="Ampomah-Dwamena C."/>
            <person name="Voogd C."/>
            <person name="Leif D."/>
            <person name="Lafferty D."/>
            <person name="Souleyre E.J.F."/>
            <person name="Varkonyi-Gasic E."/>
            <person name="Gambi F."/>
            <person name="Hanley J."/>
            <person name="Yao J.L."/>
            <person name="Cheung J."/>
            <person name="David K.M."/>
            <person name="Warren B."/>
            <person name="Marsh K."/>
            <person name="Snowden K.C."/>
            <person name="Lin-Wang K."/>
            <person name="Brian L."/>
            <person name="Martinez-Sanchez M."/>
            <person name="Wang M."/>
            <person name="Ileperuma N."/>
            <person name="Macnee N."/>
            <person name="Campin R."/>
            <person name="McAtee P."/>
            <person name="Drummond R.S.M."/>
            <person name="Espley R.V."/>
            <person name="Ireland H.S."/>
            <person name="Wu R."/>
            <person name="Atkinson R.G."/>
            <person name="Karunairetnam S."/>
            <person name="Bulley S."/>
            <person name="Chunkath S."/>
            <person name="Hanley Z."/>
            <person name="Storey R."/>
            <person name="Thrimawithana A.H."/>
            <person name="Thomson S."/>
            <person name="David C."/>
            <person name="Testolin R."/>
            <person name="Huang H."/>
            <person name="Hellens R.P."/>
            <person name="Schaffer R.J."/>
        </authorList>
    </citation>
    <scope>NUCLEOTIDE SEQUENCE [LARGE SCALE GENOMIC DNA]</scope>
    <source>
        <strain evidence="5">cv. Red5</strain>
    </source>
</reference>
<dbReference type="FunCoup" id="A0A2R6RXI9">
    <property type="interactions" value="2"/>
</dbReference>
<dbReference type="InterPro" id="IPR019734">
    <property type="entry name" value="TPR_rpt"/>
</dbReference>
<dbReference type="InParanoid" id="A0A2R6RXI9"/>
<keyword evidence="5" id="KW-1185">Reference proteome</keyword>
<dbReference type="OMA" id="DCASESW"/>
<comment type="caution">
    <text evidence="4">The sequence shown here is derived from an EMBL/GenBank/DDBJ whole genome shotgun (WGS) entry which is preliminary data.</text>
</comment>
<organism evidence="4 5">
    <name type="scientific">Actinidia chinensis var. chinensis</name>
    <name type="common">Chinese soft-hair kiwi</name>
    <dbReference type="NCBI Taxonomy" id="1590841"/>
    <lineage>
        <taxon>Eukaryota</taxon>
        <taxon>Viridiplantae</taxon>
        <taxon>Streptophyta</taxon>
        <taxon>Embryophyta</taxon>
        <taxon>Tracheophyta</taxon>
        <taxon>Spermatophyta</taxon>
        <taxon>Magnoliopsida</taxon>
        <taxon>eudicotyledons</taxon>
        <taxon>Gunneridae</taxon>
        <taxon>Pentapetalae</taxon>
        <taxon>asterids</taxon>
        <taxon>Ericales</taxon>
        <taxon>Actinidiaceae</taxon>
        <taxon>Actinidia</taxon>
    </lineage>
</organism>
<dbReference type="STRING" id="1590841.A0A2R6RXI9"/>
<reference evidence="4 5" key="1">
    <citation type="submission" date="2017-07" db="EMBL/GenBank/DDBJ databases">
        <title>An improved, manually edited Actinidia chinensis var. chinensis (kiwifruit) genome highlights the challenges associated with draft genomes and gene prediction in plants.</title>
        <authorList>
            <person name="Pilkington S."/>
            <person name="Crowhurst R."/>
            <person name="Hilario E."/>
            <person name="Nardozza S."/>
            <person name="Fraser L."/>
            <person name="Peng Y."/>
            <person name="Gunaseelan K."/>
            <person name="Simpson R."/>
            <person name="Tahir J."/>
            <person name="Deroles S."/>
            <person name="Templeton K."/>
            <person name="Luo Z."/>
            <person name="Davy M."/>
            <person name="Cheng C."/>
            <person name="Mcneilage M."/>
            <person name="Scaglione D."/>
            <person name="Liu Y."/>
            <person name="Zhang Q."/>
            <person name="Datson P."/>
            <person name="De Silva N."/>
            <person name="Gardiner S."/>
            <person name="Bassett H."/>
            <person name="Chagne D."/>
            <person name="Mccallum J."/>
            <person name="Dzierzon H."/>
            <person name="Deng C."/>
            <person name="Wang Y.-Y."/>
            <person name="Barron N."/>
            <person name="Manako K."/>
            <person name="Bowen J."/>
            <person name="Foster T."/>
            <person name="Erridge Z."/>
            <person name="Tiffin H."/>
            <person name="Waite C."/>
            <person name="Davies K."/>
            <person name="Grierson E."/>
            <person name="Laing W."/>
            <person name="Kirk R."/>
            <person name="Chen X."/>
            <person name="Wood M."/>
            <person name="Montefiori M."/>
            <person name="Brummell D."/>
            <person name="Schwinn K."/>
            <person name="Catanach A."/>
            <person name="Fullerton C."/>
            <person name="Li D."/>
            <person name="Meiyalaghan S."/>
            <person name="Nieuwenhuizen N."/>
            <person name="Read N."/>
            <person name="Prakash R."/>
            <person name="Hunter D."/>
            <person name="Zhang H."/>
            <person name="Mckenzie M."/>
            <person name="Knabel M."/>
            <person name="Harris A."/>
            <person name="Allan A."/>
            <person name="Chen A."/>
            <person name="Janssen B."/>
            <person name="Plunkett B."/>
            <person name="Dwamena C."/>
            <person name="Voogd C."/>
            <person name="Leif D."/>
            <person name="Lafferty D."/>
            <person name="Souleyre E."/>
            <person name="Varkonyi-Gasic E."/>
            <person name="Gambi F."/>
            <person name="Hanley J."/>
            <person name="Yao J.-L."/>
            <person name="Cheung J."/>
            <person name="David K."/>
            <person name="Warren B."/>
            <person name="Marsh K."/>
            <person name="Snowden K."/>
            <person name="Lin-Wang K."/>
            <person name="Brian L."/>
            <person name="Martinez-Sanchez M."/>
            <person name="Wang M."/>
            <person name="Ileperuma N."/>
            <person name="Macnee N."/>
            <person name="Campin R."/>
            <person name="Mcatee P."/>
            <person name="Drummond R."/>
            <person name="Espley R."/>
            <person name="Ireland H."/>
            <person name="Wu R."/>
            <person name="Atkinson R."/>
            <person name="Karunairetnam S."/>
            <person name="Bulley S."/>
            <person name="Chunkath S."/>
            <person name="Hanley Z."/>
            <person name="Storey R."/>
            <person name="Thrimawithana A."/>
            <person name="Thomson S."/>
            <person name="David C."/>
            <person name="Testolin R."/>
        </authorList>
    </citation>
    <scope>NUCLEOTIDE SEQUENCE [LARGE SCALE GENOMIC DNA]</scope>
    <source>
        <strain evidence="5">cv. Red5</strain>
        <tissue evidence="4">Young leaf</tissue>
    </source>
</reference>
<evidence type="ECO:0000313" key="4">
    <source>
        <dbReference type="EMBL" id="PSS34709.1"/>
    </source>
</evidence>
<keyword evidence="2" id="KW-0802">TPR repeat</keyword>
<protein>
    <submittedName>
        <fullName evidence="4">Ethylene-overproduction protein like</fullName>
    </submittedName>
</protein>
<evidence type="ECO:0000256" key="1">
    <source>
        <dbReference type="ARBA" id="ARBA00004906"/>
    </source>
</evidence>
<evidence type="ECO:0000256" key="3">
    <source>
        <dbReference type="SAM" id="Coils"/>
    </source>
</evidence>
<dbReference type="PROSITE" id="PS50005">
    <property type="entry name" value="TPR"/>
    <property type="match status" value="2"/>
</dbReference>
<dbReference type="SUPFAM" id="SSF48452">
    <property type="entry name" value="TPR-like"/>
    <property type="match status" value="3"/>
</dbReference>
<keyword evidence="3" id="KW-0175">Coiled coil</keyword>
<feature type="coiled-coil region" evidence="3">
    <location>
        <begin position="1310"/>
        <end position="1337"/>
    </location>
</feature>
<dbReference type="Gene3D" id="1.25.40.10">
    <property type="entry name" value="Tetratricopeptide repeat domain"/>
    <property type="match status" value="5"/>
</dbReference>
<comment type="pathway">
    <text evidence="1">Protein modification; protein ubiquitination.</text>
</comment>
<accession>A0A2R6RXI9</accession>
<dbReference type="InterPro" id="IPR011333">
    <property type="entry name" value="SKP1/BTB/POZ_sf"/>
</dbReference>
<dbReference type="Pfam" id="PF13181">
    <property type="entry name" value="TPR_8"/>
    <property type="match status" value="2"/>
</dbReference>
<dbReference type="SMART" id="SM00028">
    <property type="entry name" value="TPR"/>
    <property type="match status" value="7"/>
</dbReference>
<dbReference type="Gene3D" id="3.30.710.10">
    <property type="entry name" value="Potassium Channel Kv1.1, Chain A"/>
    <property type="match status" value="1"/>
</dbReference>
<feature type="repeat" description="TPR" evidence="2">
    <location>
        <begin position="769"/>
        <end position="802"/>
    </location>
</feature>
<dbReference type="InterPro" id="IPR044631">
    <property type="entry name" value="ETO1-like"/>
</dbReference>